<comment type="caution">
    <text evidence="7">The sequence shown here is derived from an EMBL/GenBank/DDBJ whole genome shotgun (WGS) entry which is preliminary data.</text>
</comment>
<accession>A0A2P5EJV4</accession>
<protein>
    <submittedName>
        <fullName evidence="7">Zinc finger, BED-type</fullName>
    </submittedName>
</protein>
<dbReference type="PANTHER" id="PTHR34396">
    <property type="entry name" value="OS03G0264950 PROTEIN-RELATED"/>
    <property type="match status" value="1"/>
</dbReference>
<feature type="compositionally biased region" description="Basic residues" evidence="5">
    <location>
        <begin position="10"/>
        <end position="30"/>
    </location>
</feature>
<dbReference type="InterPro" id="IPR036236">
    <property type="entry name" value="Znf_C2H2_sf"/>
</dbReference>
<dbReference type="GO" id="GO:0005634">
    <property type="term" value="C:nucleus"/>
    <property type="evidence" value="ECO:0007669"/>
    <property type="project" value="TreeGrafter"/>
</dbReference>
<organism evidence="7 8">
    <name type="scientific">Trema orientale</name>
    <name type="common">Charcoal tree</name>
    <name type="synonym">Celtis orientalis</name>
    <dbReference type="NCBI Taxonomy" id="63057"/>
    <lineage>
        <taxon>Eukaryota</taxon>
        <taxon>Viridiplantae</taxon>
        <taxon>Streptophyta</taxon>
        <taxon>Embryophyta</taxon>
        <taxon>Tracheophyta</taxon>
        <taxon>Spermatophyta</taxon>
        <taxon>Magnoliopsida</taxon>
        <taxon>eudicotyledons</taxon>
        <taxon>Gunneridae</taxon>
        <taxon>Pentapetalae</taxon>
        <taxon>rosids</taxon>
        <taxon>fabids</taxon>
        <taxon>Rosales</taxon>
        <taxon>Cannabaceae</taxon>
        <taxon>Trema</taxon>
    </lineage>
</organism>
<evidence type="ECO:0000256" key="2">
    <source>
        <dbReference type="ARBA" id="ARBA00022771"/>
    </source>
</evidence>
<dbReference type="PANTHER" id="PTHR34396:SF27">
    <property type="entry name" value="OS08G0208700 PROTEIN"/>
    <property type="match status" value="1"/>
</dbReference>
<dbReference type="OrthoDB" id="1745921at2759"/>
<dbReference type="GO" id="GO:1990837">
    <property type="term" value="F:sequence-specific double-stranded DNA binding"/>
    <property type="evidence" value="ECO:0007669"/>
    <property type="project" value="TreeGrafter"/>
</dbReference>
<name>A0A2P5EJV4_TREOI</name>
<keyword evidence="1" id="KW-0479">Metal-binding</keyword>
<evidence type="ECO:0000256" key="1">
    <source>
        <dbReference type="ARBA" id="ARBA00022723"/>
    </source>
</evidence>
<evidence type="ECO:0000313" key="7">
    <source>
        <dbReference type="EMBL" id="PON85793.1"/>
    </source>
</evidence>
<proteinExistence type="predicted"/>
<feature type="region of interest" description="Disordered" evidence="5">
    <location>
        <begin position="1"/>
        <end position="30"/>
    </location>
</feature>
<keyword evidence="8" id="KW-1185">Reference proteome</keyword>
<keyword evidence="2 4" id="KW-0863">Zinc-finger</keyword>
<dbReference type="GO" id="GO:0006357">
    <property type="term" value="P:regulation of transcription by RNA polymerase II"/>
    <property type="evidence" value="ECO:0007669"/>
    <property type="project" value="TreeGrafter"/>
</dbReference>
<feature type="domain" description="BED-type" evidence="6">
    <location>
        <begin position="28"/>
        <end position="85"/>
    </location>
</feature>
<dbReference type="InterPro" id="IPR003656">
    <property type="entry name" value="Znf_BED"/>
</dbReference>
<dbReference type="SMART" id="SM00614">
    <property type="entry name" value="ZnF_BED"/>
    <property type="match status" value="1"/>
</dbReference>
<evidence type="ECO:0000256" key="5">
    <source>
        <dbReference type="SAM" id="MobiDB-lite"/>
    </source>
</evidence>
<reference evidence="8" key="1">
    <citation type="submission" date="2016-06" db="EMBL/GenBank/DDBJ databases">
        <title>Parallel loss of symbiosis genes in relatives of nitrogen-fixing non-legume Parasponia.</title>
        <authorList>
            <person name="Van Velzen R."/>
            <person name="Holmer R."/>
            <person name="Bu F."/>
            <person name="Rutten L."/>
            <person name="Van Zeijl A."/>
            <person name="Liu W."/>
            <person name="Santuari L."/>
            <person name="Cao Q."/>
            <person name="Sharma T."/>
            <person name="Shen D."/>
            <person name="Roswanjaya Y."/>
            <person name="Wardhani T."/>
            <person name="Kalhor M.S."/>
            <person name="Jansen J."/>
            <person name="Van den Hoogen J."/>
            <person name="Gungor B."/>
            <person name="Hartog M."/>
            <person name="Hontelez J."/>
            <person name="Verver J."/>
            <person name="Yang W.-C."/>
            <person name="Schijlen E."/>
            <person name="Repin R."/>
            <person name="Schilthuizen M."/>
            <person name="Schranz E."/>
            <person name="Heidstra R."/>
            <person name="Miyata K."/>
            <person name="Fedorova E."/>
            <person name="Kohlen W."/>
            <person name="Bisseling T."/>
            <person name="Smit S."/>
            <person name="Geurts R."/>
        </authorList>
    </citation>
    <scope>NUCLEOTIDE SEQUENCE [LARGE SCALE GENOMIC DNA]</scope>
    <source>
        <strain evidence="8">cv. RG33-2</strain>
    </source>
</reference>
<evidence type="ECO:0000256" key="3">
    <source>
        <dbReference type="ARBA" id="ARBA00022833"/>
    </source>
</evidence>
<dbReference type="InParanoid" id="A0A2P5EJV4"/>
<gene>
    <name evidence="7" type="ORF">TorRG33x02_184020</name>
</gene>
<sequence length="112" mass="13047">SVSSENKKEKREKKGKKESKEKPKTKKRQKSFAWNHFTIINKDPNNQRAACNYCGVDYAADTKRNGTSTLKAHIEYQCKIYPGRCEYKKQKVLSFTKKKKLLEILMKSMLVA</sequence>
<evidence type="ECO:0000313" key="8">
    <source>
        <dbReference type="Proteomes" id="UP000237000"/>
    </source>
</evidence>
<dbReference type="Pfam" id="PF02892">
    <property type="entry name" value="zf-BED"/>
    <property type="match status" value="1"/>
</dbReference>
<dbReference type="PROSITE" id="PS50808">
    <property type="entry name" value="ZF_BED"/>
    <property type="match status" value="1"/>
</dbReference>
<keyword evidence="3" id="KW-0862">Zinc</keyword>
<dbReference type="InterPro" id="IPR053031">
    <property type="entry name" value="Cuticle_assoc_protein"/>
</dbReference>
<dbReference type="AlphaFoldDB" id="A0A2P5EJV4"/>
<dbReference type="Proteomes" id="UP000237000">
    <property type="component" value="Unassembled WGS sequence"/>
</dbReference>
<dbReference type="SUPFAM" id="SSF57667">
    <property type="entry name" value="beta-beta-alpha zinc fingers"/>
    <property type="match status" value="1"/>
</dbReference>
<dbReference type="GO" id="GO:0008270">
    <property type="term" value="F:zinc ion binding"/>
    <property type="evidence" value="ECO:0007669"/>
    <property type="project" value="UniProtKB-KW"/>
</dbReference>
<evidence type="ECO:0000259" key="6">
    <source>
        <dbReference type="PROSITE" id="PS50808"/>
    </source>
</evidence>
<evidence type="ECO:0000256" key="4">
    <source>
        <dbReference type="PROSITE-ProRule" id="PRU00027"/>
    </source>
</evidence>
<feature type="non-terminal residue" evidence="7">
    <location>
        <position position="1"/>
    </location>
</feature>
<dbReference type="EMBL" id="JXTC01000142">
    <property type="protein sequence ID" value="PON85793.1"/>
    <property type="molecule type" value="Genomic_DNA"/>
</dbReference>